<reference evidence="1" key="1">
    <citation type="submission" date="2007-08" db="EMBL/GenBank/DDBJ databases">
        <authorList>
            <consortium name="US DOE Joint Genome Institute"/>
            <person name="Copeland A."/>
            <person name="Lucas S."/>
            <person name="Lapidus A."/>
            <person name="Barry K."/>
            <person name="Glavina del Rio T."/>
            <person name="Dalin E."/>
            <person name="Tice H."/>
            <person name="Pitluck S."/>
            <person name="Martinez M."/>
            <person name="Zharchuk I."/>
            <person name="Schmutz J."/>
            <person name="Larimer F."/>
            <person name="Land M."/>
            <person name="Hauser L."/>
            <person name="Kyrpides N."/>
            <person name="Anderson I."/>
            <person name="Richardson P."/>
        </authorList>
    </citation>
    <scope>NUCLEOTIDE SEQUENCE</scope>
    <source>
        <strain>KIN4/I</strain>
    </source>
</reference>
<dbReference type="SUPFAM" id="SSF75011">
    <property type="entry name" value="3-carboxy-cis,cis-mucoante lactonizing enzyme"/>
    <property type="match status" value="1"/>
</dbReference>
<dbReference type="Gene3D" id="2.130.10.10">
    <property type="entry name" value="YVTN repeat-like/Quinoprotein amine dehydrogenase"/>
    <property type="match status" value="1"/>
</dbReference>
<dbReference type="HOGENOM" id="CLU_1067962_0_0_2"/>
<sequence>MWKRLDVGEEYSKALALLNEGLISCGELCGKFDLDGNGLWSFELGGEAAGVVVNKDFAFVLDKENKRLLVVDLDSGRAVRERKYLREPLAIASCGKYLAVATSNKLFLYDVGDRRRQRALSQARLELGTPSLAFSPDCKRLAVLGGGRLRLLDLNGEVLCEAPLPRASSVAWWRDELIIGFEDGRLAAYELEGYKPTVKVVKERSVDLPVLKFFPMEVKGKVFEAELKLVPEPLSGRWSCSKVGEGTKRSFTSAGGTRKP</sequence>
<dbReference type="KEGG" id="iho:Igni_0435"/>
<dbReference type="GeneID" id="5561843"/>
<dbReference type="STRING" id="453591.Igni_0435"/>
<gene>
    <name evidence="1" type="ordered locus">Igni_0435</name>
</gene>
<protein>
    <submittedName>
        <fullName evidence="1">Uncharacterized protein</fullName>
    </submittedName>
</protein>
<dbReference type="AlphaFoldDB" id="A8A9L6"/>
<accession>A8A9L6</accession>
<name>A8A9L6_IGNH4</name>
<evidence type="ECO:0000313" key="2">
    <source>
        <dbReference type="Proteomes" id="UP000000262"/>
    </source>
</evidence>
<dbReference type="InterPro" id="IPR015943">
    <property type="entry name" value="WD40/YVTN_repeat-like_dom_sf"/>
</dbReference>
<organism evidence="1 2">
    <name type="scientific">Ignicoccus hospitalis (strain KIN4/I / DSM 18386 / JCM 14125)</name>
    <dbReference type="NCBI Taxonomy" id="453591"/>
    <lineage>
        <taxon>Archaea</taxon>
        <taxon>Thermoproteota</taxon>
        <taxon>Thermoprotei</taxon>
        <taxon>Desulfurococcales</taxon>
        <taxon>Desulfurococcaceae</taxon>
        <taxon>Ignicoccus</taxon>
    </lineage>
</organism>
<keyword evidence="2" id="KW-1185">Reference proteome</keyword>
<dbReference type="eggNOG" id="arCOG02491">
    <property type="taxonomic scope" value="Archaea"/>
</dbReference>
<dbReference type="Proteomes" id="UP000000262">
    <property type="component" value="Chromosome"/>
</dbReference>
<evidence type="ECO:0000313" key="1">
    <source>
        <dbReference type="EMBL" id="ABU81618.1"/>
    </source>
</evidence>
<dbReference type="EMBL" id="CP000816">
    <property type="protein sequence ID" value="ABU81618.1"/>
    <property type="molecule type" value="Genomic_DNA"/>
</dbReference>
<proteinExistence type="predicted"/>
<dbReference type="PhylomeDB" id="A8A9L6"/>
<reference evidence="1" key="2">
    <citation type="journal article" date="2008" name="Genome Biol.">
        <title>A genomic analysis of the archaeal system Ignicoccus hospitalis-Nanoarchaeum equitans.</title>
        <authorList>
            <person name="Podar M."/>
            <person name="Anderson I."/>
            <person name="Makarova K.S."/>
            <person name="Elkins J.G."/>
            <person name="Ivanova N."/>
            <person name="Wall M.A."/>
            <person name="Lykidis A."/>
            <person name="Mavromatis K."/>
            <person name="Sun H."/>
            <person name="Hudson M.E."/>
            <person name="Chen W."/>
            <person name="Deciu C."/>
            <person name="Hutchison D."/>
            <person name="Eads J.R."/>
            <person name="Anderson A."/>
            <person name="Fernandes F."/>
            <person name="Szeto E."/>
            <person name="Lapidus A."/>
            <person name="Kyrpides N.C."/>
            <person name="Saier M.H.Jr."/>
            <person name="Richardson P.M."/>
            <person name="Rachel R."/>
            <person name="Huber H."/>
            <person name="Eisen J.A."/>
            <person name="Koonin E.V."/>
            <person name="Keller M."/>
            <person name="Stetter K.O."/>
        </authorList>
    </citation>
    <scope>NUCLEOTIDE SEQUENCE [LARGE SCALE GENOMIC DNA]</scope>
    <source>
        <strain evidence="1">KIN4/I</strain>
    </source>
</reference>
<dbReference type="RefSeq" id="WP_011998470.1">
    <property type="nucleotide sequence ID" value="NC_009776.1"/>
</dbReference>